<organism evidence="1">
    <name type="scientific">bioreactor metagenome</name>
    <dbReference type="NCBI Taxonomy" id="1076179"/>
    <lineage>
        <taxon>unclassified sequences</taxon>
        <taxon>metagenomes</taxon>
        <taxon>ecological metagenomes</taxon>
    </lineage>
</organism>
<dbReference type="AlphaFoldDB" id="A0A644YES1"/>
<proteinExistence type="predicted"/>
<sequence>MIASYKNDRLLNEASRLFDLALRFNGYFNDAFFEFFPTNKTVQLYFTSLGHKAHMIKNYSSKILYFAE</sequence>
<evidence type="ECO:0000313" key="1">
    <source>
        <dbReference type="EMBL" id="MPM27075.1"/>
    </source>
</evidence>
<accession>A0A644YES1</accession>
<dbReference type="EMBL" id="VSSQ01004902">
    <property type="protein sequence ID" value="MPM27075.1"/>
    <property type="molecule type" value="Genomic_DNA"/>
</dbReference>
<comment type="caution">
    <text evidence="1">The sequence shown here is derived from an EMBL/GenBank/DDBJ whole genome shotgun (WGS) entry which is preliminary data.</text>
</comment>
<protein>
    <submittedName>
        <fullName evidence="1">Uncharacterized protein</fullName>
    </submittedName>
</protein>
<reference evidence="1" key="1">
    <citation type="submission" date="2019-08" db="EMBL/GenBank/DDBJ databases">
        <authorList>
            <person name="Kucharzyk K."/>
            <person name="Murdoch R.W."/>
            <person name="Higgins S."/>
            <person name="Loffler F."/>
        </authorList>
    </citation>
    <scope>NUCLEOTIDE SEQUENCE</scope>
</reference>
<name>A0A644YES1_9ZZZZ</name>
<gene>
    <name evidence="1" type="ORF">SDC9_73580</name>
</gene>